<keyword evidence="5 11" id="KW-0812">Transmembrane</keyword>
<dbReference type="RefSeq" id="WP_056974882.1">
    <property type="nucleotide sequence ID" value="NZ_AYZL01000020.1"/>
</dbReference>
<dbReference type="STRING" id="1423744.FC86_GL000665"/>
<feature type="transmembrane region" description="Helical" evidence="11">
    <location>
        <begin position="114"/>
        <end position="132"/>
    </location>
</feature>
<dbReference type="HAMAP" id="MF_01393">
    <property type="entry name" value="ATP_synth_a_bact"/>
    <property type="match status" value="1"/>
</dbReference>
<protein>
    <recommendedName>
        <fullName evidence="11 12">ATP synthase subunit a</fullName>
    </recommendedName>
    <alternativeName>
        <fullName evidence="11">ATP synthase F0 sector subunit a</fullName>
    </alternativeName>
    <alternativeName>
        <fullName evidence="11">F-ATPase subunit 6</fullName>
    </alternativeName>
</protein>
<evidence type="ECO:0000256" key="1">
    <source>
        <dbReference type="ARBA" id="ARBA00004141"/>
    </source>
</evidence>
<dbReference type="NCBIfam" id="NF004479">
    <property type="entry name" value="PRK05815.1-4"/>
    <property type="match status" value="1"/>
</dbReference>
<comment type="similarity">
    <text evidence="2 11 12">Belongs to the ATPase A chain family.</text>
</comment>
<dbReference type="PATRIC" id="fig|1423744.4.peg.683"/>
<dbReference type="OrthoDB" id="9789241at2"/>
<evidence type="ECO:0000313" key="14">
    <source>
        <dbReference type="Proteomes" id="UP000051378"/>
    </source>
</evidence>
<comment type="subcellular location">
    <subcellularLocation>
        <location evidence="11 12">Cell membrane</location>
        <topology evidence="11 12">Multi-pass membrane protein</topology>
    </subcellularLocation>
    <subcellularLocation>
        <location evidence="1">Membrane</location>
        <topology evidence="1">Multi-pass membrane protein</topology>
    </subcellularLocation>
</comment>
<dbReference type="EMBL" id="AYZL01000020">
    <property type="protein sequence ID" value="KRN03560.1"/>
    <property type="molecule type" value="Genomic_DNA"/>
</dbReference>
<evidence type="ECO:0000256" key="4">
    <source>
        <dbReference type="ARBA" id="ARBA00022547"/>
    </source>
</evidence>
<dbReference type="GO" id="GO:0042777">
    <property type="term" value="P:proton motive force-driven plasma membrane ATP synthesis"/>
    <property type="evidence" value="ECO:0007669"/>
    <property type="project" value="TreeGrafter"/>
</dbReference>
<keyword evidence="8 11" id="KW-0406">Ion transport</keyword>
<organism evidence="13 14">
    <name type="scientific">Holzapfeliella floricola DSM 23037 = JCM 16512</name>
    <dbReference type="NCBI Taxonomy" id="1423744"/>
    <lineage>
        <taxon>Bacteria</taxon>
        <taxon>Bacillati</taxon>
        <taxon>Bacillota</taxon>
        <taxon>Bacilli</taxon>
        <taxon>Lactobacillales</taxon>
        <taxon>Lactobacillaceae</taxon>
        <taxon>Holzapfeliella</taxon>
    </lineage>
</organism>
<keyword evidence="14" id="KW-1185">Reference proteome</keyword>
<keyword evidence="10 11" id="KW-0066">ATP synthesis</keyword>
<evidence type="ECO:0000313" key="13">
    <source>
        <dbReference type="EMBL" id="KRN03560.1"/>
    </source>
</evidence>
<dbReference type="AlphaFoldDB" id="A0A0R2DHI7"/>
<dbReference type="NCBIfam" id="TIGR01131">
    <property type="entry name" value="ATP_synt_6_or_A"/>
    <property type="match status" value="1"/>
</dbReference>
<evidence type="ECO:0000256" key="7">
    <source>
        <dbReference type="ARBA" id="ARBA00022989"/>
    </source>
</evidence>
<dbReference type="PANTHER" id="PTHR42823">
    <property type="entry name" value="ATP SYNTHASE SUBUNIT A, CHLOROPLASTIC"/>
    <property type="match status" value="1"/>
</dbReference>
<evidence type="ECO:0000256" key="11">
    <source>
        <dbReference type="HAMAP-Rule" id="MF_01393"/>
    </source>
</evidence>
<evidence type="ECO:0000256" key="6">
    <source>
        <dbReference type="ARBA" id="ARBA00022781"/>
    </source>
</evidence>
<evidence type="ECO:0000256" key="5">
    <source>
        <dbReference type="ARBA" id="ARBA00022692"/>
    </source>
</evidence>
<dbReference type="Proteomes" id="UP000051378">
    <property type="component" value="Unassembled WGS sequence"/>
</dbReference>
<dbReference type="PROSITE" id="PS00449">
    <property type="entry name" value="ATPASE_A"/>
    <property type="match status" value="1"/>
</dbReference>
<comment type="function">
    <text evidence="11 12">Key component of the proton channel; it plays a direct role in the translocation of protons across the membrane.</text>
</comment>
<accession>A0A0R2DHI7</accession>
<dbReference type="GO" id="GO:0045259">
    <property type="term" value="C:proton-transporting ATP synthase complex"/>
    <property type="evidence" value="ECO:0007669"/>
    <property type="project" value="UniProtKB-KW"/>
</dbReference>
<evidence type="ECO:0000256" key="3">
    <source>
        <dbReference type="ARBA" id="ARBA00022448"/>
    </source>
</evidence>
<sequence length="236" mass="26714">MGEKPVVVQFMGLNFNLTNIMSGLVVCIMVFLFVYLLARKAQLRPTRKQNVLERVIEFTNSIVKQSIPGEEGKKFYLFSFVLFLFIFFSNQLGLFLEPKFGEYVLIKSPTSSPLITMTLASFVLLMAFYYGIEKQGFGGYLKNYTKPVSFLLPLNIFEEFSNFLTLALRLYGNIYAGEIVLGLIGQLAQSNGALTYVVAMPLTLLWQGFSVFIGAIQAYVFVTLSMVYISHKIEKE</sequence>
<evidence type="ECO:0000256" key="8">
    <source>
        <dbReference type="ARBA" id="ARBA00023065"/>
    </source>
</evidence>
<keyword evidence="3 11" id="KW-0813">Transport</keyword>
<feature type="transmembrane region" description="Helical" evidence="11">
    <location>
        <begin position="75"/>
        <end position="94"/>
    </location>
</feature>
<name>A0A0R2DHI7_9LACO</name>
<dbReference type="GO" id="GO:0005886">
    <property type="term" value="C:plasma membrane"/>
    <property type="evidence" value="ECO:0007669"/>
    <property type="project" value="UniProtKB-SubCell"/>
</dbReference>
<evidence type="ECO:0000256" key="12">
    <source>
        <dbReference type="RuleBase" id="RU000483"/>
    </source>
</evidence>
<dbReference type="PRINTS" id="PR00123">
    <property type="entry name" value="ATPASEA"/>
</dbReference>
<dbReference type="CDD" id="cd00310">
    <property type="entry name" value="ATP-synt_Fo_a_6"/>
    <property type="match status" value="1"/>
</dbReference>
<keyword evidence="9 11" id="KW-0472">Membrane</keyword>
<feature type="transmembrane region" description="Helical" evidence="11">
    <location>
        <begin position="170"/>
        <end position="188"/>
    </location>
</feature>
<feature type="transmembrane region" description="Helical" evidence="11">
    <location>
        <begin position="20"/>
        <end position="38"/>
    </location>
</feature>
<evidence type="ECO:0000256" key="2">
    <source>
        <dbReference type="ARBA" id="ARBA00006810"/>
    </source>
</evidence>
<dbReference type="InterPro" id="IPR045082">
    <property type="entry name" value="ATP_syn_F0_a_bact/chloroplast"/>
</dbReference>
<dbReference type="Gene3D" id="1.20.120.220">
    <property type="entry name" value="ATP synthase, F0 complex, subunit A"/>
    <property type="match status" value="1"/>
</dbReference>
<reference evidence="13 14" key="1">
    <citation type="journal article" date="2015" name="Genome Announc.">
        <title>Expanding the biotechnology potential of lactobacilli through comparative genomics of 213 strains and associated genera.</title>
        <authorList>
            <person name="Sun Z."/>
            <person name="Harris H.M."/>
            <person name="McCann A."/>
            <person name="Guo C."/>
            <person name="Argimon S."/>
            <person name="Zhang W."/>
            <person name="Yang X."/>
            <person name="Jeffery I.B."/>
            <person name="Cooney J.C."/>
            <person name="Kagawa T.F."/>
            <person name="Liu W."/>
            <person name="Song Y."/>
            <person name="Salvetti E."/>
            <person name="Wrobel A."/>
            <person name="Rasinkangas P."/>
            <person name="Parkhill J."/>
            <person name="Rea M.C."/>
            <person name="O'Sullivan O."/>
            <person name="Ritari J."/>
            <person name="Douillard F.P."/>
            <person name="Paul Ross R."/>
            <person name="Yang R."/>
            <person name="Briner A.E."/>
            <person name="Felis G.E."/>
            <person name="de Vos W.M."/>
            <person name="Barrangou R."/>
            <person name="Klaenhammer T.R."/>
            <person name="Caufield P.W."/>
            <person name="Cui Y."/>
            <person name="Zhang H."/>
            <person name="O'Toole P.W."/>
        </authorList>
    </citation>
    <scope>NUCLEOTIDE SEQUENCE [LARGE SCALE GENOMIC DNA]</scope>
    <source>
        <strain evidence="13 14">DSM 23037</strain>
    </source>
</reference>
<dbReference type="SUPFAM" id="SSF81336">
    <property type="entry name" value="F1F0 ATP synthase subunit A"/>
    <property type="match status" value="1"/>
</dbReference>
<keyword evidence="4 11" id="KW-0138">CF(0)</keyword>
<gene>
    <name evidence="11" type="primary">atpB</name>
    <name evidence="13" type="ORF">FC86_GL000665</name>
</gene>
<dbReference type="InterPro" id="IPR023011">
    <property type="entry name" value="ATP_synth_F0_asu_AS"/>
</dbReference>
<dbReference type="InterPro" id="IPR000568">
    <property type="entry name" value="ATP_synth_F0_asu"/>
</dbReference>
<evidence type="ECO:0000256" key="10">
    <source>
        <dbReference type="ARBA" id="ARBA00023310"/>
    </source>
</evidence>
<feature type="transmembrane region" description="Helical" evidence="11">
    <location>
        <begin position="208"/>
        <end position="229"/>
    </location>
</feature>
<dbReference type="PANTHER" id="PTHR42823:SF3">
    <property type="entry name" value="ATP SYNTHASE SUBUNIT A, CHLOROPLASTIC"/>
    <property type="match status" value="1"/>
</dbReference>
<evidence type="ECO:0000256" key="9">
    <source>
        <dbReference type="ARBA" id="ARBA00023136"/>
    </source>
</evidence>
<comment type="caution">
    <text evidence="13">The sequence shown here is derived from an EMBL/GenBank/DDBJ whole genome shotgun (WGS) entry which is preliminary data.</text>
</comment>
<dbReference type="GO" id="GO:0046933">
    <property type="term" value="F:proton-transporting ATP synthase activity, rotational mechanism"/>
    <property type="evidence" value="ECO:0007669"/>
    <property type="project" value="UniProtKB-UniRule"/>
</dbReference>
<proteinExistence type="inferred from homology"/>
<keyword evidence="6 11" id="KW-0375">Hydrogen ion transport</keyword>
<dbReference type="Pfam" id="PF00119">
    <property type="entry name" value="ATP-synt_A"/>
    <property type="match status" value="1"/>
</dbReference>
<dbReference type="InterPro" id="IPR035908">
    <property type="entry name" value="F0_ATP_A_sf"/>
</dbReference>
<keyword evidence="11" id="KW-1003">Cell membrane</keyword>
<keyword evidence="7 11" id="KW-1133">Transmembrane helix</keyword>